<evidence type="ECO:0000256" key="2">
    <source>
        <dbReference type="ARBA" id="ARBA00022741"/>
    </source>
</evidence>
<keyword evidence="7 8" id="KW-0804">Transcription</keyword>
<organism evidence="10 11">
    <name type="scientific">Aliicoccus persicus</name>
    <dbReference type="NCBI Taxonomy" id="930138"/>
    <lineage>
        <taxon>Bacteria</taxon>
        <taxon>Bacillati</taxon>
        <taxon>Bacillota</taxon>
        <taxon>Bacilli</taxon>
        <taxon>Bacillales</taxon>
        <taxon>Staphylococcaceae</taxon>
        <taxon>Aliicoccus</taxon>
    </lineage>
</organism>
<keyword evidence="4 8" id="KW-0067">ATP-binding</keyword>
<dbReference type="GO" id="GO:0045892">
    <property type="term" value="P:negative regulation of DNA-templated transcription"/>
    <property type="evidence" value="ECO:0007669"/>
    <property type="project" value="UniProtKB-UniRule"/>
</dbReference>
<proteinExistence type="inferred from homology"/>
<evidence type="ECO:0000313" key="10">
    <source>
        <dbReference type="EMBL" id="SEV86720.1"/>
    </source>
</evidence>
<dbReference type="EMBL" id="FOIT01000001">
    <property type="protein sequence ID" value="SEV86720.1"/>
    <property type="molecule type" value="Genomic_DNA"/>
</dbReference>
<evidence type="ECO:0000256" key="3">
    <source>
        <dbReference type="ARBA" id="ARBA00022833"/>
    </source>
</evidence>
<evidence type="ECO:0000259" key="9">
    <source>
        <dbReference type="PROSITE" id="PS51161"/>
    </source>
</evidence>
<evidence type="ECO:0000256" key="5">
    <source>
        <dbReference type="ARBA" id="ARBA00023015"/>
    </source>
</evidence>
<accession>A0A662Z515</accession>
<dbReference type="InterPro" id="IPR055173">
    <property type="entry name" value="NrdR-like_N"/>
</dbReference>
<keyword evidence="3 8" id="KW-0862">Zinc</keyword>
<dbReference type="PANTHER" id="PTHR30455:SF2">
    <property type="entry name" value="TRANSCRIPTIONAL REPRESSOR NRDR"/>
    <property type="match status" value="1"/>
</dbReference>
<dbReference type="Proteomes" id="UP000243605">
    <property type="component" value="Unassembled WGS sequence"/>
</dbReference>
<dbReference type="Pfam" id="PF22811">
    <property type="entry name" value="Zn_ribbon_NrdR"/>
    <property type="match status" value="1"/>
</dbReference>
<keyword evidence="8" id="KW-0479">Metal-binding</keyword>
<feature type="domain" description="ATP-cone" evidence="9">
    <location>
        <begin position="76"/>
        <end position="166"/>
    </location>
</feature>
<keyword evidence="8" id="KW-0863">Zinc-finger</keyword>
<comment type="function">
    <text evidence="8">Negatively regulates transcription of bacterial ribonucleotide reductase nrd genes and operons by binding to NrdR-boxes.</text>
</comment>
<dbReference type="HAMAP" id="MF_00440">
    <property type="entry name" value="NrdR"/>
    <property type="match status" value="1"/>
</dbReference>
<name>A0A662Z515_9STAP</name>
<evidence type="ECO:0000256" key="7">
    <source>
        <dbReference type="ARBA" id="ARBA00023163"/>
    </source>
</evidence>
<dbReference type="NCBIfam" id="TIGR00244">
    <property type="entry name" value="transcriptional regulator NrdR"/>
    <property type="match status" value="1"/>
</dbReference>
<dbReference type="GO" id="GO:0008270">
    <property type="term" value="F:zinc ion binding"/>
    <property type="evidence" value="ECO:0007669"/>
    <property type="project" value="UniProtKB-UniRule"/>
</dbReference>
<evidence type="ECO:0000256" key="8">
    <source>
        <dbReference type="HAMAP-Rule" id="MF_00440"/>
    </source>
</evidence>
<evidence type="ECO:0000313" key="11">
    <source>
        <dbReference type="Proteomes" id="UP000243605"/>
    </source>
</evidence>
<dbReference type="PANTHER" id="PTHR30455">
    <property type="entry name" value="TRANSCRIPTIONAL REPRESSOR NRDR"/>
    <property type="match status" value="1"/>
</dbReference>
<reference evidence="10 11" key="1">
    <citation type="submission" date="2016-10" db="EMBL/GenBank/DDBJ databases">
        <authorList>
            <person name="Varghese N."/>
            <person name="Submissions S."/>
        </authorList>
    </citation>
    <scope>NUCLEOTIDE SEQUENCE [LARGE SCALE GENOMIC DNA]</scope>
    <source>
        <strain evidence="10 11">IBRC-M10081</strain>
    </source>
</reference>
<keyword evidence="2 8" id="KW-0547">Nucleotide-binding</keyword>
<dbReference type="GO" id="GO:0003677">
    <property type="term" value="F:DNA binding"/>
    <property type="evidence" value="ECO:0007669"/>
    <property type="project" value="UniProtKB-KW"/>
</dbReference>
<keyword evidence="5 8" id="KW-0805">Transcription regulation</keyword>
<evidence type="ECO:0000256" key="1">
    <source>
        <dbReference type="ARBA" id="ARBA00022491"/>
    </source>
</evidence>
<dbReference type="InterPro" id="IPR003796">
    <property type="entry name" value="RNR_NrdR-like"/>
</dbReference>
<comment type="similarity">
    <text evidence="8">Belongs to the NrdR family.</text>
</comment>
<sequence length="178" mass="20844">MVDWYLSVLKPVNLWYSYTYYVGGVIQMKCPNCAHQNSKVIDSRHAEDLESIRRRRECESCHARFTTFERIELSPLVVVKKDGTREVFNREKVLDGLIRACEKRPVSYAELEQLVERVIQQLRNLNQSEVSSNEIGEAVMKELVELDQVAYVRFASVYKEFKDIDQLKEVLIHLTKKS</sequence>
<dbReference type="AlphaFoldDB" id="A0A662Z515"/>
<dbReference type="PROSITE" id="PS51161">
    <property type="entry name" value="ATP_CONE"/>
    <property type="match status" value="1"/>
</dbReference>
<dbReference type="InterPro" id="IPR005144">
    <property type="entry name" value="ATP-cone_dom"/>
</dbReference>
<evidence type="ECO:0000256" key="6">
    <source>
        <dbReference type="ARBA" id="ARBA00023125"/>
    </source>
</evidence>
<feature type="zinc finger region" evidence="8">
    <location>
        <begin position="30"/>
        <end position="61"/>
    </location>
</feature>
<keyword evidence="6 8" id="KW-0238">DNA-binding</keyword>
<dbReference type="Pfam" id="PF03477">
    <property type="entry name" value="ATP-cone"/>
    <property type="match status" value="1"/>
</dbReference>
<keyword evidence="11" id="KW-1185">Reference proteome</keyword>
<dbReference type="GO" id="GO:0005524">
    <property type="term" value="F:ATP binding"/>
    <property type="evidence" value="ECO:0007669"/>
    <property type="project" value="UniProtKB-UniRule"/>
</dbReference>
<keyword evidence="1 8" id="KW-0678">Repressor</keyword>
<protein>
    <recommendedName>
        <fullName evidence="8">Transcriptional repressor NrdR</fullName>
    </recommendedName>
</protein>
<comment type="cofactor">
    <cofactor evidence="8">
        <name>Zn(2+)</name>
        <dbReference type="ChEBI" id="CHEBI:29105"/>
    </cofactor>
    <text evidence="8">Binds 1 zinc ion.</text>
</comment>
<evidence type="ECO:0000256" key="4">
    <source>
        <dbReference type="ARBA" id="ARBA00022840"/>
    </source>
</evidence>
<gene>
    <name evidence="8" type="primary">nrdR</name>
    <name evidence="10" type="ORF">SAMN05192557_0602</name>
</gene>